<keyword evidence="2" id="KW-1185">Reference proteome</keyword>
<evidence type="ECO:0000313" key="1">
    <source>
        <dbReference type="EMBL" id="MCI4381397.1"/>
    </source>
</evidence>
<reference evidence="1 2" key="1">
    <citation type="journal article" date="2022" name="bioRxiv">
        <title>An ancient truncated duplication of the anti-Mullerian hormone receptor type 2 gene is a potential conserved master sex determinant in the Pangasiidae catfish family.</title>
        <authorList>
            <person name="Wen M."/>
            <person name="Pan Q."/>
            <person name="Jouanno E."/>
            <person name="Montfort J."/>
            <person name="Zahm M."/>
            <person name="Cabau C."/>
            <person name="Klopp C."/>
            <person name="Iampietro C."/>
            <person name="Roques C."/>
            <person name="Bouchez O."/>
            <person name="Castinel A."/>
            <person name="Donnadieu C."/>
            <person name="Parrinello H."/>
            <person name="Poncet C."/>
            <person name="Belmonte E."/>
            <person name="Gautier V."/>
            <person name="Avarre J.-C."/>
            <person name="Dugue R."/>
            <person name="Gustiano R."/>
            <person name="Ha T.T.T."/>
            <person name="Campet M."/>
            <person name="Sriphairoj K."/>
            <person name="Ribolli J."/>
            <person name="de Almeida F.L."/>
            <person name="Desvignes T."/>
            <person name="Postlethwait J.H."/>
            <person name="Bucao C.F."/>
            <person name="Robinson-Rechavi M."/>
            <person name="Bobe J."/>
            <person name="Herpin A."/>
            <person name="Guiguen Y."/>
        </authorList>
    </citation>
    <scope>NUCLEOTIDE SEQUENCE [LARGE SCALE GENOMIC DNA]</scope>
    <source>
        <strain evidence="1">YG-Dec2019</strain>
    </source>
</reference>
<comment type="caution">
    <text evidence="1">The sequence shown here is derived from an EMBL/GenBank/DDBJ whole genome shotgun (WGS) entry which is preliminary data.</text>
</comment>
<organism evidence="1 2">
    <name type="scientific">Pangasianodon gigas</name>
    <name type="common">Mekong giant catfish</name>
    <name type="synonym">Pangasius gigas</name>
    <dbReference type="NCBI Taxonomy" id="30993"/>
    <lineage>
        <taxon>Eukaryota</taxon>
        <taxon>Metazoa</taxon>
        <taxon>Chordata</taxon>
        <taxon>Craniata</taxon>
        <taxon>Vertebrata</taxon>
        <taxon>Euteleostomi</taxon>
        <taxon>Actinopterygii</taxon>
        <taxon>Neopterygii</taxon>
        <taxon>Teleostei</taxon>
        <taxon>Ostariophysi</taxon>
        <taxon>Siluriformes</taxon>
        <taxon>Pangasiidae</taxon>
        <taxon>Pangasianodon</taxon>
    </lineage>
</organism>
<accession>A0ACC5WQT7</accession>
<evidence type="ECO:0000313" key="2">
    <source>
        <dbReference type="Proteomes" id="UP000829447"/>
    </source>
</evidence>
<protein>
    <submittedName>
        <fullName evidence="1">Uncharacterized protein</fullName>
    </submittedName>
</protein>
<sequence length="73" mass="8154">MEKKKGSSTGWSKTVGVLIGERGATYECCETRISVESASIVLSPLSELISHISRFDFFFLLFLLLSTNSKLFF</sequence>
<dbReference type="Proteomes" id="UP000829447">
    <property type="component" value="Linkage Group LG9"/>
</dbReference>
<gene>
    <name evidence="1" type="ORF">PGIGA_G00251160</name>
</gene>
<dbReference type="EMBL" id="CM040462">
    <property type="protein sequence ID" value="MCI4381397.1"/>
    <property type="molecule type" value="Genomic_DNA"/>
</dbReference>
<proteinExistence type="predicted"/>
<name>A0ACC5WQT7_PANGG</name>